<evidence type="ECO:0000256" key="4">
    <source>
        <dbReference type="ARBA" id="ARBA00022785"/>
    </source>
</evidence>
<keyword evidence="2" id="KW-0808">Transferase</keyword>
<dbReference type="AlphaFoldDB" id="A0A2M6YT19"/>
<dbReference type="PANTHER" id="PTHR30307:SF0">
    <property type="entry name" value="S-ADENOSYLMETHIONINE:TRNA RIBOSYLTRANSFERASE-ISOMERASE"/>
    <property type="match status" value="1"/>
</dbReference>
<evidence type="ECO:0000313" key="6">
    <source>
        <dbReference type="Proteomes" id="UP000230184"/>
    </source>
</evidence>
<dbReference type="GO" id="GO:0008616">
    <property type="term" value="P:tRNA queuosine(34) biosynthetic process"/>
    <property type="evidence" value="ECO:0007669"/>
    <property type="project" value="UniProtKB-KW"/>
</dbReference>
<dbReference type="GO" id="GO:0051075">
    <property type="term" value="F:S-adenosylmethionine:tRNA ribosyltransferase-isomerase activity"/>
    <property type="evidence" value="ECO:0007669"/>
    <property type="project" value="TreeGrafter"/>
</dbReference>
<dbReference type="Gene3D" id="2.40.10.240">
    <property type="entry name" value="QueA-like"/>
    <property type="match status" value="1"/>
</dbReference>
<dbReference type="EMBL" id="PEWY01000141">
    <property type="protein sequence ID" value="PIU36629.1"/>
    <property type="molecule type" value="Genomic_DNA"/>
</dbReference>
<dbReference type="Proteomes" id="UP000230184">
    <property type="component" value="Unassembled WGS sequence"/>
</dbReference>
<proteinExistence type="predicted"/>
<evidence type="ECO:0000256" key="1">
    <source>
        <dbReference type="ARBA" id="ARBA00022490"/>
    </source>
</evidence>
<comment type="caution">
    <text evidence="5">The sequence shown here is derived from an EMBL/GenBank/DDBJ whole genome shotgun (WGS) entry which is preliminary data.</text>
</comment>
<evidence type="ECO:0008006" key="7">
    <source>
        <dbReference type="Google" id="ProtNLM"/>
    </source>
</evidence>
<evidence type="ECO:0000313" key="5">
    <source>
        <dbReference type="EMBL" id="PIU36629.1"/>
    </source>
</evidence>
<accession>A0A2M6YT19</accession>
<dbReference type="InterPro" id="IPR003699">
    <property type="entry name" value="QueA"/>
</dbReference>
<name>A0A2M6YT19_9BACT</name>
<organism evidence="5 6">
    <name type="scientific">Candidatus Roizmanbacteria bacterium CG07_land_8_20_14_0_80_34_15</name>
    <dbReference type="NCBI Taxonomy" id="1974849"/>
    <lineage>
        <taxon>Bacteria</taxon>
        <taxon>Candidatus Roizmaniibacteriota</taxon>
    </lineage>
</organism>
<dbReference type="SUPFAM" id="SSF111337">
    <property type="entry name" value="QueA-like"/>
    <property type="match status" value="1"/>
</dbReference>
<gene>
    <name evidence="5" type="ORF">COT02_05080</name>
</gene>
<reference evidence="6" key="1">
    <citation type="submission" date="2017-09" db="EMBL/GenBank/DDBJ databases">
        <title>Depth-based differentiation of microbial function through sediment-hosted aquifers and enrichment of novel symbionts in the deep terrestrial subsurface.</title>
        <authorList>
            <person name="Probst A.J."/>
            <person name="Ladd B."/>
            <person name="Jarett J.K."/>
            <person name="Geller-Mcgrath D.E."/>
            <person name="Sieber C.M.K."/>
            <person name="Emerson J.B."/>
            <person name="Anantharaman K."/>
            <person name="Thomas B.C."/>
            <person name="Malmstrom R."/>
            <person name="Stieglmeier M."/>
            <person name="Klingl A."/>
            <person name="Woyke T."/>
            <person name="Ryan C.M."/>
            <person name="Banfield J.F."/>
        </authorList>
    </citation>
    <scope>NUCLEOTIDE SEQUENCE [LARGE SCALE GENOMIC DNA]</scope>
</reference>
<dbReference type="InterPro" id="IPR042118">
    <property type="entry name" value="QueA_dom1"/>
</dbReference>
<sequence length="120" mass="13883">MNLNNYDYFLPKKNLALEPAVPRDSSKLFIYNVGTDKIIFDHFYNLDKYLPKDSFMVMNNTKVLQARVTMKKENGGKVVLLFLVNELGVMGDGLLSYLVKVMVDREIKVGERVFFIKKII</sequence>
<dbReference type="InterPro" id="IPR042119">
    <property type="entry name" value="QueA_dom2"/>
</dbReference>
<protein>
    <recommendedName>
        <fullName evidence="7">S-adenosylmethionine:tRNA ribosyltransferase-isomerase</fullName>
    </recommendedName>
</protein>
<evidence type="ECO:0000256" key="2">
    <source>
        <dbReference type="ARBA" id="ARBA00022679"/>
    </source>
</evidence>
<dbReference type="Pfam" id="PF02547">
    <property type="entry name" value="Queuosine_synth"/>
    <property type="match status" value="1"/>
</dbReference>
<dbReference type="PANTHER" id="PTHR30307">
    <property type="entry name" value="S-ADENOSYLMETHIONINE:TRNA RIBOSYLTRANSFERASE-ISOMERASE"/>
    <property type="match status" value="1"/>
</dbReference>
<keyword evidence="4" id="KW-0671">Queuosine biosynthesis</keyword>
<dbReference type="InterPro" id="IPR036100">
    <property type="entry name" value="QueA_sf"/>
</dbReference>
<evidence type="ECO:0000256" key="3">
    <source>
        <dbReference type="ARBA" id="ARBA00022691"/>
    </source>
</evidence>
<keyword evidence="1" id="KW-0963">Cytoplasm</keyword>
<keyword evidence="3" id="KW-0949">S-adenosyl-L-methionine</keyword>
<dbReference type="Gene3D" id="3.40.1780.10">
    <property type="entry name" value="QueA-like"/>
    <property type="match status" value="1"/>
</dbReference>